<dbReference type="PANTHER" id="PTHR30086">
    <property type="entry name" value="ARGININE EXPORTER PROTEIN ARGO"/>
    <property type="match status" value="1"/>
</dbReference>
<feature type="transmembrane region" description="Helical" evidence="6">
    <location>
        <begin position="151"/>
        <end position="175"/>
    </location>
</feature>
<dbReference type="Pfam" id="PF01810">
    <property type="entry name" value="LysE"/>
    <property type="match status" value="1"/>
</dbReference>
<organism evidence="7 8">
    <name type="scientific">Lihuaxuella thermophila</name>
    <dbReference type="NCBI Taxonomy" id="1173111"/>
    <lineage>
        <taxon>Bacteria</taxon>
        <taxon>Bacillati</taxon>
        <taxon>Bacillota</taxon>
        <taxon>Bacilli</taxon>
        <taxon>Bacillales</taxon>
        <taxon>Thermoactinomycetaceae</taxon>
        <taxon>Lihuaxuella</taxon>
    </lineage>
</organism>
<evidence type="ECO:0000313" key="7">
    <source>
        <dbReference type="EMBL" id="SEN38579.1"/>
    </source>
</evidence>
<keyword evidence="3 6" id="KW-0812">Transmembrane</keyword>
<feature type="transmembrane region" description="Helical" evidence="6">
    <location>
        <begin position="38"/>
        <end position="64"/>
    </location>
</feature>
<evidence type="ECO:0000256" key="2">
    <source>
        <dbReference type="ARBA" id="ARBA00022475"/>
    </source>
</evidence>
<protein>
    <submittedName>
        <fullName evidence="7">Threonine/homoserine/homoserine lactone efflux protein</fullName>
    </submittedName>
</protein>
<evidence type="ECO:0000256" key="6">
    <source>
        <dbReference type="SAM" id="Phobius"/>
    </source>
</evidence>
<dbReference type="STRING" id="1173111.SAMN05444955_11051"/>
<evidence type="ECO:0000313" key="8">
    <source>
        <dbReference type="Proteomes" id="UP000199695"/>
    </source>
</evidence>
<gene>
    <name evidence="7" type="ORF">SAMN05444955_11051</name>
</gene>
<dbReference type="EMBL" id="FOCQ01000010">
    <property type="protein sequence ID" value="SEN38579.1"/>
    <property type="molecule type" value="Genomic_DNA"/>
</dbReference>
<feature type="transmembrane region" description="Helical" evidence="6">
    <location>
        <begin position="187"/>
        <end position="206"/>
    </location>
</feature>
<dbReference type="InterPro" id="IPR001123">
    <property type="entry name" value="LeuE-type"/>
</dbReference>
<dbReference type="PIRSF" id="PIRSF006324">
    <property type="entry name" value="LeuE"/>
    <property type="match status" value="1"/>
</dbReference>
<keyword evidence="5 6" id="KW-0472">Membrane</keyword>
<accession>A0A1H8G3V8</accession>
<feature type="transmembrane region" description="Helical" evidence="6">
    <location>
        <begin position="118"/>
        <end position="139"/>
    </location>
</feature>
<dbReference type="Proteomes" id="UP000199695">
    <property type="component" value="Unassembled WGS sequence"/>
</dbReference>
<keyword evidence="4 6" id="KW-1133">Transmembrane helix</keyword>
<reference evidence="7 8" key="1">
    <citation type="submission" date="2016-10" db="EMBL/GenBank/DDBJ databases">
        <authorList>
            <person name="de Groot N.N."/>
        </authorList>
    </citation>
    <scope>NUCLEOTIDE SEQUENCE [LARGE SCALE GENOMIC DNA]</scope>
    <source>
        <strain evidence="7 8">DSM 46701</strain>
    </source>
</reference>
<proteinExistence type="predicted"/>
<dbReference type="AlphaFoldDB" id="A0A1H8G3V8"/>
<dbReference type="PANTHER" id="PTHR30086:SF20">
    <property type="entry name" value="ARGININE EXPORTER PROTEIN ARGO-RELATED"/>
    <property type="match status" value="1"/>
</dbReference>
<dbReference type="GO" id="GO:0005886">
    <property type="term" value="C:plasma membrane"/>
    <property type="evidence" value="ECO:0007669"/>
    <property type="project" value="UniProtKB-SubCell"/>
</dbReference>
<evidence type="ECO:0000256" key="4">
    <source>
        <dbReference type="ARBA" id="ARBA00022989"/>
    </source>
</evidence>
<comment type="subcellular location">
    <subcellularLocation>
        <location evidence="1">Cell membrane</location>
        <topology evidence="1">Multi-pass membrane protein</topology>
    </subcellularLocation>
</comment>
<keyword evidence="2" id="KW-1003">Cell membrane</keyword>
<feature type="transmembrane region" description="Helical" evidence="6">
    <location>
        <begin position="70"/>
        <end position="88"/>
    </location>
</feature>
<name>A0A1H8G3V8_9BACL</name>
<feature type="transmembrane region" description="Helical" evidence="6">
    <location>
        <begin position="6"/>
        <end position="26"/>
    </location>
</feature>
<evidence type="ECO:0000256" key="3">
    <source>
        <dbReference type="ARBA" id="ARBA00022692"/>
    </source>
</evidence>
<dbReference type="GO" id="GO:0015171">
    <property type="term" value="F:amino acid transmembrane transporter activity"/>
    <property type="evidence" value="ECO:0007669"/>
    <property type="project" value="TreeGrafter"/>
</dbReference>
<sequence>MELSNLIQFLTASVILTLMPGPDNLFVMAQSITHGRKAGIATSLGLCTGITFHTMAAAFGVAALFYQSSVAFQFVKYAGAAYLLYLAWQAVKESKHPLPSSVQSVSGQNLRALFKRGIVMNVTNPKVSLFFLAFLPQFVSPEAGNLTWQMIGLGLLFMLQAILIFTLISVLSGTFGQKLITNRKIHTYIHLGKAALFTVIGVRLALAEK</sequence>
<dbReference type="RefSeq" id="WP_211663675.1">
    <property type="nucleotide sequence ID" value="NZ_FOCQ01000010.1"/>
</dbReference>
<evidence type="ECO:0000256" key="5">
    <source>
        <dbReference type="ARBA" id="ARBA00023136"/>
    </source>
</evidence>
<evidence type="ECO:0000256" key="1">
    <source>
        <dbReference type="ARBA" id="ARBA00004651"/>
    </source>
</evidence>
<keyword evidence="8" id="KW-1185">Reference proteome</keyword>